<evidence type="ECO:0000313" key="2">
    <source>
        <dbReference type="Proteomes" id="UP000694401"/>
    </source>
</evidence>
<proteinExistence type="predicted"/>
<dbReference type="AlphaFoldDB" id="A0A8D2NQH9"/>
<name>A0A8D2NQH9_ZOSLA</name>
<sequence length="80" mass="9075">SCINPLPAIMWLSKPTPRLLNPMFLLEETFLKDLQRKVADFLPTERKPRSENLHFSSQNRATGCICATGDACFHCVVNQL</sequence>
<dbReference type="Ensembl" id="ENSZLMT00000001329.1">
    <property type="protein sequence ID" value="ENSZLMP00000001269.1"/>
    <property type="gene ID" value="ENSZLMG00000001005.1"/>
</dbReference>
<keyword evidence="2" id="KW-1185">Reference proteome</keyword>
<reference evidence="1" key="2">
    <citation type="submission" date="2025-09" db="UniProtKB">
        <authorList>
            <consortium name="Ensembl"/>
        </authorList>
    </citation>
    <scope>IDENTIFICATION</scope>
</reference>
<dbReference type="Proteomes" id="UP000694401">
    <property type="component" value="Unassembled WGS sequence"/>
</dbReference>
<accession>A0A8D2NQH9</accession>
<protein>
    <submittedName>
        <fullName evidence="1">Uncharacterized protein</fullName>
    </submittedName>
</protein>
<reference evidence="1" key="1">
    <citation type="submission" date="2025-08" db="UniProtKB">
        <authorList>
            <consortium name="Ensembl"/>
        </authorList>
    </citation>
    <scope>IDENTIFICATION</scope>
</reference>
<evidence type="ECO:0000313" key="1">
    <source>
        <dbReference type="Ensembl" id="ENSZLMP00000001269.1"/>
    </source>
</evidence>
<organism evidence="1 2">
    <name type="scientific">Zosterops lateralis melanops</name>
    <dbReference type="NCBI Taxonomy" id="1220523"/>
    <lineage>
        <taxon>Eukaryota</taxon>
        <taxon>Metazoa</taxon>
        <taxon>Chordata</taxon>
        <taxon>Craniata</taxon>
        <taxon>Vertebrata</taxon>
        <taxon>Euteleostomi</taxon>
        <taxon>Archelosauria</taxon>
        <taxon>Archosauria</taxon>
        <taxon>Dinosauria</taxon>
        <taxon>Saurischia</taxon>
        <taxon>Theropoda</taxon>
        <taxon>Coelurosauria</taxon>
        <taxon>Aves</taxon>
        <taxon>Neognathae</taxon>
        <taxon>Neoaves</taxon>
        <taxon>Telluraves</taxon>
        <taxon>Australaves</taxon>
        <taxon>Passeriformes</taxon>
        <taxon>Sylvioidea</taxon>
        <taxon>Zosteropidae</taxon>
        <taxon>Zosterops</taxon>
    </lineage>
</organism>